<evidence type="ECO:0000256" key="3">
    <source>
        <dbReference type="ARBA" id="ARBA00022801"/>
    </source>
</evidence>
<feature type="compositionally biased region" description="Pro residues" evidence="5">
    <location>
        <begin position="149"/>
        <end position="160"/>
    </location>
</feature>
<dbReference type="Pfam" id="PF00293">
    <property type="entry name" value="NUDIX"/>
    <property type="match status" value="2"/>
</dbReference>
<evidence type="ECO:0000313" key="8">
    <source>
        <dbReference type="Proteomes" id="UP000612808"/>
    </source>
</evidence>
<dbReference type="SUPFAM" id="SSF55811">
    <property type="entry name" value="Nudix"/>
    <property type="match status" value="2"/>
</dbReference>
<dbReference type="PROSITE" id="PS00893">
    <property type="entry name" value="NUDIX_BOX"/>
    <property type="match status" value="2"/>
</dbReference>
<dbReference type="InterPro" id="IPR020476">
    <property type="entry name" value="Nudix_hydrolase"/>
</dbReference>
<dbReference type="Proteomes" id="UP000612808">
    <property type="component" value="Unassembled WGS sequence"/>
</dbReference>
<dbReference type="GO" id="GO:0016787">
    <property type="term" value="F:hydrolase activity"/>
    <property type="evidence" value="ECO:0007669"/>
    <property type="project" value="UniProtKB-KW"/>
</dbReference>
<feature type="domain" description="Nudix hydrolase" evidence="6">
    <location>
        <begin position="4"/>
        <end position="138"/>
    </location>
</feature>
<dbReference type="EMBL" id="BOMB01000013">
    <property type="protein sequence ID" value="GID11679.1"/>
    <property type="molecule type" value="Genomic_DNA"/>
</dbReference>
<proteinExistence type="inferred from homology"/>
<sequence>MRDARRIAAYGVLTDAAGRVLLTRSSALSDVPGTWYLPGGGVEQGEPPADAVIREFAEETGLAVAVDGLRAVTADVLAIPARDQLLHTDRILYDVRLLGGDLRDEPVGTTDLARWVPRTELAGLPLMPFVADTLGLPSTPPRVRADLPPGAPAPAPPPVRPTSGQRFAAYGYATDPDGRVLLSRIAPGYPGAGRWHLPGGGTDHGEQPAAALARELTEETGQRGTVGALLDVSSEHDPNALGPEGYPIDWHAVRVLYRVIVREPSVPTVTEVGGSTDAAAWFPADRLVDLPVTGAVQAALHAAVRRDR</sequence>
<name>A0A8J3J7S1_9ACTN</name>
<dbReference type="PANTHER" id="PTHR43046:SF14">
    <property type="entry name" value="MUTT_NUDIX FAMILY PROTEIN"/>
    <property type="match status" value="1"/>
</dbReference>
<protein>
    <recommendedName>
        <fullName evidence="6">Nudix hydrolase domain-containing protein</fullName>
    </recommendedName>
</protein>
<dbReference type="RefSeq" id="WP_203657682.1">
    <property type="nucleotide sequence ID" value="NZ_BAAAZM010000001.1"/>
</dbReference>
<evidence type="ECO:0000313" key="7">
    <source>
        <dbReference type="EMBL" id="GID11679.1"/>
    </source>
</evidence>
<dbReference type="Gene3D" id="3.90.79.10">
    <property type="entry name" value="Nucleoside Triphosphate Pyrophosphohydrolase"/>
    <property type="match status" value="2"/>
</dbReference>
<comment type="caution">
    <text evidence="7">The sequence shown here is derived from an EMBL/GenBank/DDBJ whole genome shotgun (WGS) entry which is preliminary data.</text>
</comment>
<dbReference type="PROSITE" id="PS51462">
    <property type="entry name" value="NUDIX"/>
    <property type="match status" value="2"/>
</dbReference>
<evidence type="ECO:0000256" key="2">
    <source>
        <dbReference type="ARBA" id="ARBA00005582"/>
    </source>
</evidence>
<reference evidence="7" key="1">
    <citation type="submission" date="2021-01" db="EMBL/GenBank/DDBJ databases">
        <title>Whole genome shotgun sequence of Actinocatenispora rupis NBRC 107355.</title>
        <authorList>
            <person name="Komaki H."/>
            <person name="Tamura T."/>
        </authorList>
    </citation>
    <scope>NUCLEOTIDE SEQUENCE</scope>
    <source>
        <strain evidence="7">NBRC 107355</strain>
    </source>
</reference>
<dbReference type="PANTHER" id="PTHR43046">
    <property type="entry name" value="GDP-MANNOSE MANNOSYL HYDROLASE"/>
    <property type="match status" value="1"/>
</dbReference>
<evidence type="ECO:0000259" key="6">
    <source>
        <dbReference type="PROSITE" id="PS51462"/>
    </source>
</evidence>
<evidence type="ECO:0000256" key="5">
    <source>
        <dbReference type="SAM" id="MobiDB-lite"/>
    </source>
</evidence>
<dbReference type="PRINTS" id="PR00502">
    <property type="entry name" value="NUDIXFAMILY"/>
</dbReference>
<evidence type="ECO:0000256" key="4">
    <source>
        <dbReference type="RuleBase" id="RU003476"/>
    </source>
</evidence>
<dbReference type="InterPro" id="IPR000086">
    <property type="entry name" value="NUDIX_hydrolase_dom"/>
</dbReference>
<accession>A0A8J3J7S1</accession>
<feature type="domain" description="Nudix hydrolase" evidence="6">
    <location>
        <begin position="164"/>
        <end position="304"/>
    </location>
</feature>
<gene>
    <name evidence="7" type="ORF">Aru02nite_25680</name>
</gene>
<comment type="cofactor">
    <cofactor evidence="1">
        <name>Mg(2+)</name>
        <dbReference type="ChEBI" id="CHEBI:18420"/>
    </cofactor>
</comment>
<dbReference type="AlphaFoldDB" id="A0A8J3J7S1"/>
<feature type="region of interest" description="Disordered" evidence="5">
    <location>
        <begin position="140"/>
        <end position="161"/>
    </location>
</feature>
<dbReference type="InterPro" id="IPR020084">
    <property type="entry name" value="NUDIX_hydrolase_CS"/>
</dbReference>
<comment type="similarity">
    <text evidence="2 4">Belongs to the Nudix hydrolase family.</text>
</comment>
<keyword evidence="8" id="KW-1185">Reference proteome</keyword>
<keyword evidence="3 4" id="KW-0378">Hydrolase</keyword>
<dbReference type="InterPro" id="IPR015797">
    <property type="entry name" value="NUDIX_hydrolase-like_dom_sf"/>
</dbReference>
<organism evidence="7 8">
    <name type="scientific">Actinocatenispora rupis</name>
    <dbReference type="NCBI Taxonomy" id="519421"/>
    <lineage>
        <taxon>Bacteria</taxon>
        <taxon>Bacillati</taxon>
        <taxon>Actinomycetota</taxon>
        <taxon>Actinomycetes</taxon>
        <taxon>Micromonosporales</taxon>
        <taxon>Micromonosporaceae</taxon>
        <taxon>Actinocatenispora</taxon>
    </lineage>
</organism>
<evidence type="ECO:0000256" key="1">
    <source>
        <dbReference type="ARBA" id="ARBA00001946"/>
    </source>
</evidence>
<dbReference type="CDD" id="cd02883">
    <property type="entry name" value="NUDIX_Hydrolase"/>
    <property type="match status" value="2"/>
</dbReference>